<keyword evidence="6" id="KW-0648">Protein biosynthesis</keyword>
<gene>
    <name evidence="10" type="ORF">MNBD_BACTEROID05-586</name>
</gene>
<dbReference type="SUPFAM" id="SSF50677">
    <property type="entry name" value="ValRS/IleRS/LeuRS editing domain"/>
    <property type="match status" value="1"/>
</dbReference>
<keyword evidence="7 10" id="KW-0030">Aminoacyl-tRNA synthetase</keyword>
<feature type="non-terminal residue" evidence="10">
    <location>
        <position position="1"/>
    </location>
</feature>
<dbReference type="PANTHER" id="PTHR42765">
    <property type="entry name" value="SOLEUCYL-TRNA SYNTHETASE"/>
    <property type="match status" value="1"/>
</dbReference>
<evidence type="ECO:0000256" key="4">
    <source>
        <dbReference type="ARBA" id="ARBA00022741"/>
    </source>
</evidence>
<evidence type="ECO:0000313" key="10">
    <source>
        <dbReference type="EMBL" id="VAW14858.1"/>
    </source>
</evidence>
<dbReference type="GO" id="GO:0005524">
    <property type="term" value="F:ATP binding"/>
    <property type="evidence" value="ECO:0007669"/>
    <property type="project" value="UniProtKB-KW"/>
</dbReference>
<reference evidence="10" key="1">
    <citation type="submission" date="2018-06" db="EMBL/GenBank/DDBJ databases">
        <authorList>
            <person name="Zhirakovskaya E."/>
        </authorList>
    </citation>
    <scope>NUCLEOTIDE SEQUENCE</scope>
</reference>
<dbReference type="GO" id="GO:0002161">
    <property type="term" value="F:aminoacyl-tRNA deacylase activity"/>
    <property type="evidence" value="ECO:0007669"/>
    <property type="project" value="InterPro"/>
</dbReference>
<feature type="non-terminal residue" evidence="10">
    <location>
        <position position="337"/>
    </location>
</feature>
<dbReference type="InterPro" id="IPR002301">
    <property type="entry name" value="Ile-tRNA-ligase"/>
</dbReference>
<dbReference type="AlphaFoldDB" id="A0A3B0T9X2"/>
<evidence type="ECO:0000256" key="3">
    <source>
        <dbReference type="ARBA" id="ARBA00022598"/>
    </source>
</evidence>
<dbReference type="Pfam" id="PF13603">
    <property type="entry name" value="tRNA-synt_1_2"/>
    <property type="match status" value="1"/>
</dbReference>
<name>A0A3B0T9X2_9ZZZZ</name>
<proteinExistence type="predicted"/>
<evidence type="ECO:0000259" key="9">
    <source>
        <dbReference type="Pfam" id="PF13603"/>
    </source>
</evidence>
<keyword evidence="2" id="KW-0963">Cytoplasm</keyword>
<dbReference type="Gene3D" id="3.40.50.620">
    <property type="entry name" value="HUPs"/>
    <property type="match status" value="1"/>
</dbReference>
<evidence type="ECO:0000256" key="6">
    <source>
        <dbReference type="ARBA" id="ARBA00022917"/>
    </source>
</evidence>
<dbReference type="GO" id="GO:0005829">
    <property type="term" value="C:cytosol"/>
    <property type="evidence" value="ECO:0007669"/>
    <property type="project" value="TreeGrafter"/>
</dbReference>
<dbReference type="InterPro" id="IPR002300">
    <property type="entry name" value="aa-tRNA-synth_Ia"/>
</dbReference>
<dbReference type="InterPro" id="IPR050081">
    <property type="entry name" value="Ile-tRNA_ligase"/>
</dbReference>
<dbReference type="InterPro" id="IPR014729">
    <property type="entry name" value="Rossmann-like_a/b/a_fold"/>
</dbReference>
<dbReference type="PROSITE" id="PS00178">
    <property type="entry name" value="AA_TRNA_LIGASE_I"/>
    <property type="match status" value="1"/>
</dbReference>
<dbReference type="GO" id="GO:0004822">
    <property type="term" value="F:isoleucine-tRNA ligase activity"/>
    <property type="evidence" value="ECO:0007669"/>
    <property type="project" value="UniProtKB-EC"/>
</dbReference>
<sequence length="337" mass="38065">WEEMGLYASMRQKAEGKKSFVLHDGPPYANGNIHIGHALNKILKDFIVKFKTMDGFDALYVPGWDCHGLPIEHQLLKELKKKKADVDCVEFRKSAHDYAMKYVGIQREQFERLGIFGQWDDPYLTLDTEYEYWILKSLSQLNKKGYVYRGLKPVNWCFNCETALAEAEVEHADHSSPTVFVKFETENAQVLGPECTDKNLSLLIWTTTPWTLLANVAVSVNQSFTYGLFDVDGEIIIAEKSLAPTIFEKAGVNNATLIKEVLGEELTSLTYKHPFGIKEHCRVVCADYVTKEDGTGLVHTAPGHGQDDFDTGKKNDLDIVMPVNDRGVYTHEAGSYE</sequence>
<dbReference type="InterPro" id="IPR001412">
    <property type="entry name" value="aa-tRNA-synth_I_CS"/>
</dbReference>
<dbReference type="InterPro" id="IPR009008">
    <property type="entry name" value="Val/Leu/Ile-tRNA-synth_edit"/>
</dbReference>
<evidence type="ECO:0000256" key="5">
    <source>
        <dbReference type="ARBA" id="ARBA00022840"/>
    </source>
</evidence>
<dbReference type="EMBL" id="UOEN01000239">
    <property type="protein sequence ID" value="VAW14858.1"/>
    <property type="molecule type" value="Genomic_DNA"/>
</dbReference>
<dbReference type="EC" id="6.1.1.5" evidence="1"/>
<feature type="domain" description="Aminoacyl-tRNA synthetase class Ia" evidence="8">
    <location>
        <begin position="1"/>
        <end position="177"/>
    </location>
</feature>
<dbReference type="SUPFAM" id="SSF52374">
    <property type="entry name" value="Nucleotidylyl transferase"/>
    <property type="match status" value="1"/>
</dbReference>
<evidence type="ECO:0000259" key="8">
    <source>
        <dbReference type="Pfam" id="PF00133"/>
    </source>
</evidence>
<dbReference type="Gene3D" id="3.90.740.10">
    <property type="entry name" value="Valyl/Leucyl/Isoleucyl-tRNA synthetase, editing domain"/>
    <property type="match status" value="1"/>
</dbReference>
<dbReference type="Pfam" id="PF00133">
    <property type="entry name" value="tRNA-synt_1"/>
    <property type="match status" value="1"/>
</dbReference>
<dbReference type="PRINTS" id="PR00984">
    <property type="entry name" value="TRNASYNTHILE"/>
</dbReference>
<dbReference type="InterPro" id="IPR025709">
    <property type="entry name" value="Leu_tRNA-synth_edit"/>
</dbReference>
<evidence type="ECO:0000256" key="2">
    <source>
        <dbReference type="ARBA" id="ARBA00022490"/>
    </source>
</evidence>
<keyword evidence="3 10" id="KW-0436">Ligase</keyword>
<dbReference type="PANTHER" id="PTHR42765:SF1">
    <property type="entry name" value="ISOLEUCINE--TRNA LIGASE, MITOCHONDRIAL"/>
    <property type="match status" value="1"/>
</dbReference>
<keyword evidence="4" id="KW-0547">Nucleotide-binding</keyword>
<dbReference type="FunFam" id="3.40.50.620:FF:000042">
    <property type="entry name" value="Isoleucine--tRNA ligase"/>
    <property type="match status" value="1"/>
</dbReference>
<dbReference type="GO" id="GO:0006428">
    <property type="term" value="P:isoleucyl-tRNA aminoacylation"/>
    <property type="evidence" value="ECO:0007669"/>
    <property type="project" value="InterPro"/>
</dbReference>
<evidence type="ECO:0000256" key="7">
    <source>
        <dbReference type="ARBA" id="ARBA00023146"/>
    </source>
</evidence>
<organism evidence="10">
    <name type="scientific">hydrothermal vent metagenome</name>
    <dbReference type="NCBI Taxonomy" id="652676"/>
    <lineage>
        <taxon>unclassified sequences</taxon>
        <taxon>metagenomes</taxon>
        <taxon>ecological metagenomes</taxon>
    </lineage>
</organism>
<accession>A0A3B0T9X2</accession>
<keyword evidence="5" id="KW-0067">ATP-binding</keyword>
<protein>
    <recommendedName>
        <fullName evidence="1">isoleucine--tRNA ligase</fullName>
        <ecNumber evidence="1">6.1.1.5</ecNumber>
    </recommendedName>
</protein>
<evidence type="ECO:0000256" key="1">
    <source>
        <dbReference type="ARBA" id="ARBA00013165"/>
    </source>
</evidence>
<feature type="domain" description="Leucyl-tRNA synthetase editing" evidence="9">
    <location>
        <begin position="267"/>
        <end position="323"/>
    </location>
</feature>